<reference evidence="2" key="2">
    <citation type="journal article" date="2023" name="Front. Microbiol.">
        <title>Genomic diversity and taxonomic marker for Arcobacter species.</title>
        <authorList>
            <person name="Zhou G."/>
            <person name="Gu Y."/>
            <person name="Wang H."/>
            <person name="Chen X."/>
            <person name="Zhang X."/>
            <person name="Shao Z."/>
            <person name="Yan X."/>
            <person name="Zhang J."/>
            <person name="Zhang M."/>
        </authorList>
    </citation>
    <scope>NUCLEOTIDE SEQUENCE</scope>
    <source>
        <strain evidence="2">BJSY19SF1-2</strain>
    </source>
</reference>
<evidence type="ECO:0000313" key="2">
    <source>
        <dbReference type="EMBL" id="MDX4069793.1"/>
    </source>
</evidence>
<dbReference type="Proteomes" id="UP000245014">
    <property type="component" value="Unassembled WGS sequence"/>
</dbReference>
<sequence length="74" mass="8834">MENKKITLHINNMAYELVLDDDMQKEITRHFDLNKNNETFTLLKAYLTTLKEKRELKSKFEKEITNISNKLVGF</sequence>
<evidence type="ECO:0000256" key="1">
    <source>
        <dbReference type="SAM" id="Coils"/>
    </source>
</evidence>
<protein>
    <submittedName>
        <fullName evidence="3">Uncharacterized protein</fullName>
    </submittedName>
</protein>
<gene>
    <name evidence="3" type="ORF">DF188_08860</name>
    <name evidence="2" type="ORF">Q6A80_08675</name>
</gene>
<dbReference type="Proteomes" id="UP001283691">
    <property type="component" value="Unassembled WGS sequence"/>
</dbReference>
<feature type="coiled-coil region" evidence="1">
    <location>
        <begin position="43"/>
        <end position="70"/>
    </location>
</feature>
<reference evidence="2" key="3">
    <citation type="submission" date="2023-07" db="EMBL/GenBank/DDBJ databases">
        <authorList>
            <person name="Zhang M."/>
            <person name="Zhou G."/>
        </authorList>
    </citation>
    <scope>NUCLEOTIDE SEQUENCE</scope>
    <source>
        <strain evidence="2">BJSY19SF1-2</strain>
    </source>
</reference>
<name>A0A2U2BYX4_9BACT</name>
<organism evidence="3 4">
    <name type="scientific">Aliarcobacter skirrowii</name>
    <dbReference type="NCBI Taxonomy" id="28200"/>
    <lineage>
        <taxon>Bacteria</taxon>
        <taxon>Pseudomonadati</taxon>
        <taxon>Campylobacterota</taxon>
        <taxon>Epsilonproteobacteria</taxon>
        <taxon>Campylobacterales</taxon>
        <taxon>Arcobacteraceae</taxon>
        <taxon>Aliarcobacter</taxon>
    </lineage>
</organism>
<dbReference type="STRING" id="28200.GCA_001572935_00253"/>
<dbReference type="EMBL" id="QEYI01000009">
    <property type="protein sequence ID" value="PWE20014.1"/>
    <property type="molecule type" value="Genomic_DNA"/>
</dbReference>
<keyword evidence="1" id="KW-0175">Coiled coil</keyword>
<reference evidence="3 4" key="1">
    <citation type="submission" date="2018-05" db="EMBL/GenBank/DDBJ databases">
        <title>Antimicrobial susceptibility testing and genomic analysis of Arcobacter skirrowii strains and one Arcobacter butzleri isolated from German poultry farms.</title>
        <authorList>
            <person name="Haenel I."/>
            <person name="Hotzel H."/>
            <person name="Tomaso H."/>
            <person name="Busch A."/>
        </authorList>
    </citation>
    <scope>NUCLEOTIDE SEQUENCE [LARGE SCALE GENOMIC DNA]</scope>
    <source>
        <strain evidence="3">17-1208-2</strain>
        <strain evidence="4">v</strain>
    </source>
</reference>
<dbReference type="AlphaFoldDB" id="A0A2U2BYX4"/>
<evidence type="ECO:0000313" key="3">
    <source>
        <dbReference type="EMBL" id="PWE20014.1"/>
    </source>
</evidence>
<dbReference type="RefSeq" id="WP_066160931.1">
    <property type="nucleotide sequence ID" value="NZ_CP034309.1"/>
</dbReference>
<dbReference type="GeneID" id="61750651"/>
<dbReference type="EMBL" id="JAUQUR010000006">
    <property type="protein sequence ID" value="MDX4069793.1"/>
    <property type="molecule type" value="Genomic_DNA"/>
</dbReference>
<accession>A0A2U2BYX4</accession>
<proteinExistence type="predicted"/>
<dbReference type="KEGG" id="ask:EI285_04170"/>
<evidence type="ECO:0000313" key="4">
    <source>
        <dbReference type="Proteomes" id="UP000245014"/>
    </source>
</evidence>
<comment type="caution">
    <text evidence="3">The sequence shown here is derived from an EMBL/GenBank/DDBJ whole genome shotgun (WGS) entry which is preliminary data.</text>
</comment>